<dbReference type="Proteomes" id="UP000010809">
    <property type="component" value="Chromosome"/>
</dbReference>
<organism evidence="3 4">
    <name type="scientific">Thioalkalivibrio nitratireducens (strain DSM 14787 / UNIQEM 213 / ALEN2)</name>
    <dbReference type="NCBI Taxonomy" id="1255043"/>
    <lineage>
        <taxon>Bacteria</taxon>
        <taxon>Pseudomonadati</taxon>
        <taxon>Pseudomonadota</taxon>
        <taxon>Gammaproteobacteria</taxon>
        <taxon>Chromatiales</taxon>
        <taxon>Ectothiorhodospiraceae</taxon>
        <taxon>Thioalkalivibrio</taxon>
    </lineage>
</organism>
<protein>
    <submittedName>
        <fullName evidence="3">Uncharacterized protein</fullName>
    </submittedName>
</protein>
<feature type="transmembrane region" description="Helical" evidence="2">
    <location>
        <begin position="234"/>
        <end position="256"/>
    </location>
</feature>
<evidence type="ECO:0000313" key="3">
    <source>
        <dbReference type="EMBL" id="AGA34014.1"/>
    </source>
</evidence>
<feature type="transmembrane region" description="Helical" evidence="2">
    <location>
        <begin position="366"/>
        <end position="392"/>
    </location>
</feature>
<keyword evidence="2" id="KW-1133">Transmembrane helix</keyword>
<feature type="transmembrane region" description="Helical" evidence="2">
    <location>
        <begin position="314"/>
        <end position="338"/>
    </location>
</feature>
<dbReference type="AlphaFoldDB" id="L0DWN4"/>
<reference evidence="3" key="1">
    <citation type="submission" date="2015-12" db="EMBL/GenBank/DDBJ databases">
        <authorList>
            <person name="Tikhonova T.V."/>
            <person name="Pavlov A.R."/>
            <person name="Beletsky A.V."/>
            <person name="Mardanov A.V."/>
            <person name="Sorokin D.Y."/>
            <person name="Ravin N.V."/>
            <person name="Popov V.O."/>
        </authorList>
    </citation>
    <scope>NUCLEOTIDE SEQUENCE</scope>
    <source>
        <strain evidence="3">DSM 14787</strain>
    </source>
</reference>
<evidence type="ECO:0000313" key="4">
    <source>
        <dbReference type="Proteomes" id="UP000010809"/>
    </source>
</evidence>
<keyword evidence="2" id="KW-0812">Transmembrane</keyword>
<dbReference type="HOGENOM" id="CLU_605389_0_0_6"/>
<keyword evidence="4" id="KW-1185">Reference proteome</keyword>
<feature type="transmembrane region" description="Helical" evidence="2">
    <location>
        <begin position="399"/>
        <end position="420"/>
    </location>
</feature>
<dbReference type="STRING" id="1255043.TVNIR_2371"/>
<feature type="coiled-coil region" evidence="1">
    <location>
        <begin position="182"/>
        <end position="216"/>
    </location>
</feature>
<feature type="transmembrane region" description="Helical" evidence="2">
    <location>
        <begin position="276"/>
        <end position="293"/>
    </location>
</feature>
<dbReference type="PATRIC" id="fig|1255043.3.peg.2393"/>
<name>L0DWN4_THIND</name>
<keyword evidence="1" id="KW-0175">Coiled coil</keyword>
<dbReference type="EMBL" id="CP003989">
    <property type="protein sequence ID" value="AGA34014.1"/>
    <property type="molecule type" value="Genomic_DNA"/>
</dbReference>
<gene>
    <name evidence="3" type="ordered locus">TVNIR_2371</name>
</gene>
<evidence type="ECO:0000256" key="2">
    <source>
        <dbReference type="SAM" id="Phobius"/>
    </source>
</evidence>
<accession>L0DWN4</accession>
<evidence type="ECO:0000256" key="1">
    <source>
        <dbReference type="SAM" id="Coils"/>
    </source>
</evidence>
<sequence>MTVTVLIWVAAVVAAIVLLDLARHPIRRFLVATATLLARITCGLRTQFVRLRDRVGRWHGAHLARLEAGQLVDAIDALERDYARLIGHDLAQLPALRQDTHQVLRELEAAYAREETGLTDEPPWVQRLEVLARTPAGDQPQSQRLARDMQETVLRIARLALEEHRQHARALVNTRRRLREPLGELVSRLASLQERLAQLQQQAQGLDDTLQRFERHRGHRSLRLPVYAHAGSQWVLHAAGLALAGLAVYVYQQVFAGSFELLFPGASGTEVRTADLAIWALLGTAGLSGWILAETRVAAPPGITPLGSLGALPRAVVGVLAGGVLLATVIVSMVNGYLRDWLIYRVELIDVLMAGNDAPPVPDVNWVAQLLGGLLGLVLPLVVALAPLWLVGLMAATRVLFGAALWFLLALLAGLLQWLAGVSCHLRRWLPAGFDLLIVLPEAVRRWRYGGAEFRS</sequence>
<proteinExistence type="predicted"/>
<keyword evidence="2" id="KW-0472">Membrane</keyword>
<dbReference type="KEGG" id="tni:TVNIR_2371"/>
<feature type="transmembrane region" description="Helical" evidence="2">
    <location>
        <begin position="6"/>
        <end position="22"/>
    </location>
</feature>